<evidence type="ECO:0000313" key="2">
    <source>
        <dbReference type="Proteomes" id="UP000681720"/>
    </source>
</evidence>
<sequence length="131" mass="15303">MKRTLENLNSIVREYMNLYRSETGRDVAAELRGMLGSALHGKITQAESYLKTIGYSSIDVVREKIAEIEKNYRNKLQWSMKQNEELSISLSRLESIKERHDSLLAKRDLVSSEEIRFLREKGFNSYELLDE</sequence>
<feature type="non-terminal residue" evidence="1">
    <location>
        <position position="131"/>
    </location>
</feature>
<comment type="caution">
    <text evidence="1">The sequence shown here is derived from an EMBL/GenBank/DDBJ whole genome shotgun (WGS) entry which is preliminary data.</text>
</comment>
<gene>
    <name evidence="1" type="ORF">GIL414_LOCUS74150</name>
</gene>
<dbReference type="AlphaFoldDB" id="A0A8S3I468"/>
<reference evidence="1" key="1">
    <citation type="submission" date="2021-02" db="EMBL/GenBank/DDBJ databases">
        <authorList>
            <person name="Nowell W R."/>
        </authorList>
    </citation>
    <scope>NUCLEOTIDE SEQUENCE</scope>
</reference>
<dbReference type="Proteomes" id="UP000681720">
    <property type="component" value="Unassembled WGS sequence"/>
</dbReference>
<name>A0A8S3I468_9BILA</name>
<organism evidence="1 2">
    <name type="scientific">Rotaria magnacalcarata</name>
    <dbReference type="NCBI Taxonomy" id="392030"/>
    <lineage>
        <taxon>Eukaryota</taxon>
        <taxon>Metazoa</taxon>
        <taxon>Spiralia</taxon>
        <taxon>Gnathifera</taxon>
        <taxon>Rotifera</taxon>
        <taxon>Eurotatoria</taxon>
        <taxon>Bdelloidea</taxon>
        <taxon>Philodinida</taxon>
        <taxon>Philodinidae</taxon>
        <taxon>Rotaria</taxon>
    </lineage>
</organism>
<evidence type="ECO:0000313" key="1">
    <source>
        <dbReference type="EMBL" id="CAF5194142.1"/>
    </source>
</evidence>
<accession>A0A8S3I468</accession>
<proteinExistence type="predicted"/>
<dbReference type="EMBL" id="CAJOBJ010340187">
    <property type="protein sequence ID" value="CAF5194142.1"/>
    <property type="molecule type" value="Genomic_DNA"/>
</dbReference>
<protein>
    <submittedName>
        <fullName evidence="1">Uncharacterized protein</fullName>
    </submittedName>
</protein>